<name>A0A8E2JBI4_9PEZI</name>
<dbReference type="EMBL" id="KV745203">
    <property type="protein sequence ID" value="OCK76520.1"/>
    <property type="molecule type" value="Genomic_DNA"/>
</dbReference>
<feature type="region of interest" description="Disordered" evidence="1">
    <location>
        <begin position="40"/>
        <end position="120"/>
    </location>
</feature>
<evidence type="ECO:0000313" key="3">
    <source>
        <dbReference type="Proteomes" id="UP000250266"/>
    </source>
</evidence>
<sequence length="120" mass="12965">MCQRRAIACTICANAKTKSDKAVPSCFHYTAKGLACEARSTRRATDNVNRQAKKQLVSHKKSASTPSLPTLRSENTSDPSRLPPSSQNGHSFPSKIWPSATGAIRNAHSHSSPAIFGREC</sequence>
<organism evidence="2 3">
    <name type="scientific">Lepidopterella palustris CBS 459.81</name>
    <dbReference type="NCBI Taxonomy" id="1314670"/>
    <lineage>
        <taxon>Eukaryota</taxon>
        <taxon>Fungi</taxon>
        <taxon>Dikarya</taxon>
        <taxon>Ascomycota</taxon>
        <taxon>Pezizomycotina</taxon>
        <taxon>Dothideomycetes</taxon>
        <taxon>Pleosporomycetidae</taxon>
        <taxon>Mytilinidiales</taxon>
        <taxon>Argynnaceae</taxon>
        <taxon>Lepidopterella</taxon>
    </lineage>
</organism>
<dbReference type="OrthoDB" id="40579at2759"/>
<protein>
    <submittedName>
        <fullName evidence="2">Uncharacterized protein</fullName>
    </submittedName>
</protein>
<proteinExistence type="predicted"/>
<gene>
    <name evidence="2" type="ORF">K432DRAFT_385394</name>
</gene>
<accession>A0A8E2JBI4</accession>
<keyword evidence="3" id="KW-1185">Reference proteome</keyword>
<evidence type="ECO:0000313" key="2">
    <source>
        <dbReference type="EMBL" id="OCK76520.1"/>
    </source>
</evidence>
<dbReference type="Proteomes" id="UP000250266">
    <property type="component" value="Unassembled WGS sequence"/>
</dbReference>
<feature type="compositionally biased region" description="Basic residues" evidence="1">
    <location>
        <begin position="51"/>
        <end position="62"/>
    </location>
</feature>
<dbReference type="AlphaFoldDB" id="A0A8E2JBI4"/>
<feature type="compositionally biased region" description="Polar residues" evidence="1">
    <location>
        <begin position="63"/>
        <end position="91"/>
    </location>
</feature>
<reference evidence="2 3" key="1">
    <citation type="journal article" date="2016" name="Nat. Commun.">
        <title>Ectomycorrhizal ecology is imprinted in the genome of the dominant symbiotic fungus Cenococcum geophilum.</title>
        <authorList>
            <consortium name="DOE Joint Genome Institute"/>
            <person name="Peter M."/>
            <person name="Kohler A."/>
            <person name="Ohm R.A."/>
            <person name="Kuo A."/>
            <person name="Krutzmann J."/>
            <person name="Morin E."/>
            <person name="Arend M."/>
            <person name="Barry K.W."/>
            <person name="Binder M."/>
            <person name="Choi C."/>
            <person name="Clum A."/>
            <person name="Copeland A."/>
            <person name="Grisel N."/>
            <person name="Haridas S."/>
            <person name="Kipfer T."/>
            <person name="LaButti K."/>
            <person name="Lindquist E."/>
            <person name="Lipzen A."/>
            <person name="Maire R."/>
            <person name="Meier B."/>
            <person name="Mihaltcheva S."/>
            <person name="Molinier V."/>
            <person name="Murat C."/>
            <person name="Poggeler S."/>
            <person name="Quandt C.A."/>
            <person name="Sperisen C."/>
            <person name="Tritt A."/>
            <person name="Tisserant E."/>
            <person name="Crous P.W."/>
            <person name="Henrissat B."/>
            <person name="Nehls U."/>
            <person name="Egli S."/>
            <person name="Spatafora J.W."/>
            <person name="Grigoriev I.V."/>
            <person name="Martin F.M."/>
        </authorList>
    </citation>
    <scope>NUCLEOTIDE SEQUENCE [LARGE SCALE GENOMIC DNA]</scope>
    <source>
        <strain evidence="2 3">CBS 459.81</strain>
    </source>
</reference>
<evidence type="ECO:0000256" key="1">
    <source>
        <dbReference type="SAM" id="MobiDB-lite"/>
    </source>
</evidence>